<dbReference type="Proteomes" id="UP000602647">
    <property type="component" value="Unassembled WGS sequence"/>
</dbReference>
<dbReference type="SUPFAM" id="SSF54637">
    <property type="entry name" value="Thioesterase/thiol ester dehydrase-isomerase"/>
    <property type="match status" value="1"/>
</dbReference>
<dbReference type="InterPro" id="IPR013114">
    <property type="entry name" value="FabA_FabZ"/>
</dbReference>
<keyword evidence="4" id="KW-1185">Reference proteome</keyword>
<comment type="similarity">
    <text evidence="1">Belongs to the thioester dehydratase family. FabZ subfamily.</text>
</comment>
<protein>
    <submittedName>
        <fullName evidence="3">3-hydroxyacyl-ACP dehydratase FabZ</fullName>
        <ecNumber evidence="3">4.2.1.59</ecNumber>
    </submittedName>
</protein>
<organism evidence="3 4">
    <name type="scientific">Zhenpiania hominis</name>
    <dbReference type="NCBI Taxonomy" id="2763644"/>
    <lineage>
        <taxon>Bacteria</taxon>
        <taxon>Bacillati</taxon>
        <taxon>Bacillota</taxon>
        <taxon>Clostridia</taxon>
        <taxon>Peptostreptococcales</taxon>
        <taxon>Anaerovoracaceae</taxon>
        <taxon>Zhenpiania</taxon>
    </lineage>
</organism>
<evidence type="ECO:0000313" key="4">
    <source>
        <dbReference type="Proteomes" id="UP000602647"/>
    </source>
</evidence>
<dbReference type="NCBIfam" id="NF000582">
    <property type="entry name" value="PRK00006.1"/>
    <property type="match status" value="1"/>
</dbReference>
<dbReference type="CDD" id="cd00493">
    <property type="entry name" value="FabA_FabZ"/>
    <property type="match status" value="1"/>
</dbReference>
<dbReference type="GO" id="GO:0019171">
    <property type="term" value="F:(3R)-hydroxyacyl-[acyl-carrier-protein] dehydratase activity"/>
    <property type="evidence" value="ECO:0007669"/>
    <property type="project" value="UniProtKB-EC"/>
</dbReference>
<proteinExistence type="inferred from homology"/>
<evidence type="ECO:0000313" key="3">
    <source>
        <dbReference type="EMBL" id="MBC6681146.1"/>
    </source>
</evidence>
<sequence length="143" mass="15919">MKMNKEQIKTVIPHREPMLLIDEVLEMVEGERIKTTLYLDPELDFFRGHFPGEPVMPGVLTVESMAQTADVLLLSMPAYKGKVPLFIGIDKVSFKKKINPGDTITIEASIEKENKEKAVVTCSAVVYNHGEVSTTGLVTLAMR</sequence>
<dbReference type="EMBL" id="JACRYT010000026">
    <property type="protein sequence ID" value="MBC6681146.1"/>
    <property type="molecule type" value="Genomic_DNA"/>
</dbReference>
<dbReference type="EC" id="4.2.1.59" evidence="3"/>
<gene>
    <name evidence="3" type="primary">fabZ</name>
    <name evidence="3" type="ORF">H9L42_15090</name>
</gene>
<dbReference type="AlphaFoldDB" id="A0A923SRX5"/>
<reference evidence="3" key="1">
    <citation type="submission" date="2020-08" db="EMBL/GenBank/DDBJ databases">
        <title>Genome public.</title>
        <authorList>
            <person name="Liu C."/>
            <person name="Sun Q."/>
        </authorList>
    </citation>
    <scope>NUCLEOTIDE SEQUENCE</scope>
    <source>
        <strain evidence="3">BX12</strain>
    </source>
</reference>
<dbReference type="InterPro" id="IPR029069">
    <property type="entry name" value="HotDog_dom_sf"/>
</dbReference>
<keyword evidence="2 3" id="KW-0456">Lyase</keyword>
<dbReference type="PANTHER" id="PTHR30272">
    <property type="entry name" value="3-HYDROXYACYL-[ACYL-CARRIER-PROTEIN] DEHYDRATASE"/>
    <property type="match status" value="1"/>
</dbReference>
<evidence type="ECO:0000256" key="1">
    <source>
        <dbReference type="ARBA" id="ARBA00009174"/>
    </source>
</evidence>
<evidence type="ECO:0000256" key="2">
    <source>
        <dbReference type="ARBA" id="ARBA00023239"/>
    </source>
</evidence>
<comment type="caution">
    <text evidence="3">The sequence shown here is derived from an EMBL/GenBank/DDBJ whole genome shotgun (WGS) entry which is preliminary data.</text>
</comment>
<name>A0A923SRX5_9FIRM</name>
<accession>A0A923SRX5</accession>
<dbReference type="PANTHER" id="PTHR30272:SF1">
    <property type="entry name" value="3-HYDROXYACYL-[ACYL-CARRIER-PROTEIN] DEHYDRATASE"/>
    <property type="match status" value="1"/>
</dbReference>
<dbReference type="Pfam" id="PF07977">
    <property type="entry name" value="FabA"/>
    <property type="match status" value="1"/>
</dbReference>
<dbReference type="RefSeq" id="WP_187304242.1">
    <property type="nucleotide sequence ID" value="NZ_JACRYT010000026.1"/>
</dbReference>
<dbReference type="Gene3D" id="3.10.129.10">
    <property type="entry name" value="Hotdog Thioesterase"/>
    <property type="match status" value="1"/>
</dbReference>